<dbReference type="GO" id="GO:0046677">
    <property type="term" value="P:response to antibiotic"/>
    <property type="evidence" value="ECO:0007669"/>
    <property type="project" value="UniProtKB-KW"/>
</dbReference>
<dbReference type="InterPro" id="IPR024172">
    <property type="entry name" value="AadA/Aad9"/>
</dbReference>
<feature type="domain" description="Adenylyltransferase AadA C-terminal" evidence="6">
    <location>
        <begin position="163"/>
        <end position="264"/>
    </location>
</feature>
<gene>
    <name evidence="7" type="primary">ant(9)</name>
    <name evidence="7" type="ORF">G7058_04405</name>
</gene>
<dbReference type="InterPro" id="IPR025184">
    <property type="entry name" value="AadA_C"/>
</dbReference>
<dbReference type="Proteomes" id="UP000501830">
    <property type="component" value="Chromosome"/>
</dbReference>
<comment type="catalytic activity">
    <reaction evidence="3 4">
        <text>spectinomycin + ATP = 9-O-adenylylspectinomycin + diphosphate</text>
        <dbReference type="Rhea" id="RHEA:63228"/>
        <dbReference type="ChEBI" id="CHEBI:30616"/>
        <dbReference type="ChEBI" id="CHEBI:33019"/>
        <dbReference type="ChEBI" id="CHEBI:146260"/>
        <dbReference type="ChEBI" id="CHEBI:146261"/>
    </reaction>
</comment>
<dbReference type="InterPro" id="IPR002934">
    <property type="entry name" value="Polymerase_NTP_transf_dom"/>
</dbReference>
<dbReference type="EMBL" id="CP049889">
    <property type="protein sequence ID" value="QIK51364.1"/>
    <property type="molecule type" value="Genomic_DNA"/>
</dbReference>
<accession>A0A6G7WGH9</accession>
<keyword evidence="4" id="KW-0547">Nucleotide-binding</keyword>
<evidence type="ECO:0000256" key="1">
    <source>
        <dbReference type="ARBA" id="ARBA00022679"/>
    </source>
</evidence>
<dbReference type="Pfam" id="PF13427">
    <property type="entry name" value="AadA_C"/>
    <property type="match status" value="1"/>
</dbReference>
<dbReference type="AlphaFoldDB" id="A0A6G7WGH9"/>
<sequence length="272" mass="30903">MPRKFARKELAVENMNNKEIPKEAIQASKIIEELLDSILVGIYLYGSAVMGGLRINSDVDILVVINRSLSERTRRDLTDRLMLISGKIGNTKDMRPLEVTVINQKDIIPWHFPPRYEFMYGEWLREQFEKGDIPEPTYDPDLAILLAQLRKNSINLLGPKATEVIEPVPMTDIRKAIKESLPGLITSIKGDERNVILTLARMWVTASTGEIRSKDLAAEWAIPQLPYEHAILLDKARKAYLGGYIDKWKGMDSEVTELVNNMKKSIESSLNL</sequence>
<evidence type="ECO:0000259" key="5">
    <source>
        <dbReference type="Pfam" id="PF01909"/>
    </source>
</evidence>
<proteinExistence type="predicted"/>
<evidence type="ECO:0000256" key="3">
    <source>
        <dbReference type="ARBA" id="ARBA00047831"/>
    </source>
</evidence>
<dbReference type="Pfam" id="PF01909">
    <property type="entry name" value="NTP_transf_2"/>
    <property type="match status" value="1"/>
</dbReference>
<dbReference type="SUPFAM" id="SSF81301">
    <property type="entry name" value="Nucleotidyltransferase"/>
    <property type="match status" value="1"/>
</dbReference>
<evidence type="ECO:0000313" key="8">
    <source>
        <dbReference type="Proteomes" id="UP000501830"/>
    </source>
</evidence>
<protein>
    <recommendedName>
        <fullName evidence="4">Spectinomycin 9-adenylyltransferase</fullName>
    </recommendedName>
</protein>
<dbReference type="NCBIfam" id="NF012212">
    <property type="entry name" value="ANT_9"/>
    <property type="match status" value="1"/>
</dbReference>
<dbReference type="GO" id="GO:0005524">
    <property type="term" value="F:ATP binding"/>
    <property type="evidence" value="ECO:0007669"/>
    <property type="project" value="UniProtKB-KW"/>
</dbReference>
<dbReference type="NCBIfam" id="NF010309">
    <property type="entry name" value="PRK13746.1"/>
    <property type="match status" value="1"/>
</dbReference>
<evidence type="ECO:0000256" key="4">
    <source>
        <dbReference type="PIRNR" id="PIRNR000819"/>
    </source>
</evidence>
<dbReference type="CDD" id="cd05403">
    <property type="entry name" value="NT_KNTase_like"/>
    <property type="match status" value="1"/>
</dbReference>
<dbReference type="Gene3D" id="3.30.460.10">
    <property type="entry name" value="Beta Polymerase, domain 2"/>
    <property type="match status" value="1"/>
</dbReference>
<keyword evidence="1 4" id="KW-0808">Transferase</keyword>
<dbReference type="GO" id="GO:0070566">
    <property type="term" value="F:adenylyltransferase activity"/>
    <property type="evidence" value="ECO:0007669"/>
    <property type="project" value="InterPro"/>
</dbReference>
<organism evidence="7 8">
    <name type="scientific">Jeotgalibaca porci</name>
    <dbReference type="NCBI Taxonomy" id="1868793"/>
    <lineage>
        <taxon>Bacteria</taxon>
        <taxon>Bacillati</taxon>
        <taxon>Bacillota</taxon>
        <taxon>Bacilli</taxon>
        <taxon>Lactobacillales</taxon>
        <taxon>Carnobacteriaceae</taxon>
        <taxon>Jeotgalibaca</taxon>
    </lineage>
</organism>
<evidence type="ECO:0000259" key="6">
    <source>
        <dbReference type="Pfam" id="PF13427"/>
    </source>
</evidence>
<keyword evidence="8" id="KW-1185">Reference proteome</keyword>
<keyword evidence="4" id="KW-0548">Nucleotidyltransferase</keyword>
<evidence type="ECO:0000256" key="2">
    <source>
        <dbReference type="ARBA" id="ARBA00023251"/>
    </source>
</evidence>
<name>A0A6G7WGH9_9LACT</name>
<evidence type="ECO:0000313" key="7">
    <source>
        <dbReference type="EMBL" id="QIK51364.1"/>
    </source>
</evidence>
<dbReference type="PIRSF" id="PIRSF000819">
    <property type="entry name" value="Streptomycin_3-adenylyltransf"/>
    <property type="match status" value="1"/>
</dbReference>
<keyword evidence="4" id="KW-0067">ATP-binding</keyword>
<reference evidence="7 8" key="1">
    <citation type="journal article" date="2017" name="Int. J. Syst. Evol. Microbiol.">
        <title>Jeotgalibaca porci sp. nov. and Jeotgalibaca arthritidis sp. nov., isolated from pigs, and emended description of the genus Jeotgalibaca.</title>
        <authorList>
            <person name="Zamora L."/>
            <person name="Perez-Sancho M."/>
            <person name="Dominguez L."/>
            <person name="Fernandez-Garayzabal J.F."/>
            <person name="Vela A.I."/>
        </authorList>
    </citation>
    <scope>NUCLEOTIDE SEQUENCE [LARGE SCALE GENOMIC DNA]</scope>
    <source>
        <strain evidence="7 8">CCUG 69148</strain>
    </source>
</reference>
<dbReference type="InterPro" id="IPR043519">
    <property type="entry name" value="NT_sf"/>
</dbReference>
<keyword evidence="2 4" id="KW-0046">Antibiotic resistance</keyword>
<feature type="domain" description="Polymerase nucleotidyl transferase" evidence="5">
    <location>
        <begin position="29"/>
        <end position="109"/>
    </location>
</feature>
<dbReference type="KEGG" id="jpo:G7058_04405"/>